<proteinExistence type="predicted"/>
<reference evidence="1 2" key="1">
    <citation type="submission" date="2023-05" db="EMBL/GenBank/DDBJ databases">
        <title>B98-5 Cell Line De Novo Hybrid Assembly: An Optical Mapping Approach.</title>
        <authorList>
            <person name="Kananen K."/>
            <person name="Auerbach J.A."/>
            <person name="Kautto E."/>
            <person name="Blachly J.S."/>
        </authorList>
    </citation>
    <scope>NUCLEOTIDE SEQUENCE [LARGE SCALE GENOMIC DNA]</scope>
    <source>
        <strain evidence="1">B95-8</strain>
        <tissue evidence="1">Cell line</tissue>
    </source>
</reference>
<organism evidence="1 2">
    <name type="scientific">Saguinus oedipus</name>
    <name type="common">Cotton-top tamarin</name>
    <name type="synonym">Oedipomidas oedipus</name>
    <dbReference type="NCBI Taxonomy" id="9490"/>
    <lineage>
        <taxon>Eukaryota</taxon>
        <taxon>Metazoa</taxon>
        <taxon>Chordata</taxon>
        <taxon>Craniata</taxon>
        <taxon>Vertebrata</taxon>
        <taxon>Euteleostomi</taxon>
        <taxon>Mammalia</taxon>
        <taxon>Eutheria</taxon>
        <taxon>Euarchontoglires</taxon>
        <taxon>Primates</taxon>
        <taxon>Haplorrhini</taxon>
        <taxon>Platyrrhini</taxon>
        <taxon>Cebidae</taxon>
        <taxon>Callitrichinae</taxon>
        <taxon>Saguinus</taxon>
    </lineage>
</organism>
<dbReference type="EMBL" id="JASSZA010000006">
    <property type="protein sequence ID" value="KAK2107430.1"/>
    <property type="molecule type" value="Genomic_DNA"/>
</dbReference>
<gene>
    <name evidence="1" type="ORF">P7K49_012595</name>
</gene>
<sequence>MNDQEFPPLETHGWQVLCFSSNNGTILKVKSESFQPLPIREGSPDCPRKLQAPTAPQPLFQSSHAEHEMTTGTRQDALCLAPSSPLWTLLFSAHFGPYLLPITAYNSLEFLGHLSLTLSLVEHIFQNNSLKWFGQQETVLA</sequence>
<evidence type="ECO:0000313" key="1">
    <source>
        <dbReference type="EMBL" id="KAK2107430.1"/>
    </source>
</evidence>
<evidence type="ECO:0000313" key="2">
    <source>
        <dbReference type="Proteomes" id="UP001266305"/>
    </source>
</evidence>
<accession>A0ABQ9VEE6</accession>
<keyword evidence="2" id="KW-1185">Reference proteome</keyword>
<name>A0ABQ9VEE6_SAGOE</name>
<protein>
    <submittedName>
        <fullName evidence="1">Uncharacterized protein</fullName>
    </submittedName>
</protein>
<comment type="caution">
    <text evidence="1">The sequence shown here is derived from an EMBL/GenBank/DDBJ whole genome shotgun (WGS) entry which is preliminary data.</text>
</comment>
<dbReference type="Proteomes" id="UP001266305">
    <property type="component" value="Unassembled WGS sequence"/>
</dbReference>